<dbReference type="Gene3D" id="3.90.176.10">
    <property type="entry name" value="Toxin ADP-ribosyltransferase, Chain A, domain 1"/>
    <property type="match status" value="1"/>
</dbReference>
<evidence type="ECO:0000313" key="2">
    <source>
        <dbReference type="EMBL" id="PYB80584.1"/>
    </source>
</evidence>
<dbReference type="InterPro" id="IPR046673">
    <property type="entry name" value="ToxA_N"/>
</dbReference>
<organism evidence="2 3">
    <name type="scientific">Pseudomonas soli</name>
    <dbReference type="NCBI Taxonomy" id="1306993"/>
    <lineage>
        <taxon>Bacteria</taxon>
        <taxon>Pseudomonadati</taxon>
        <taxon>Pseudomonadota</taxon>
        <taxon>Gammaproteobacteria</taxon>
        <taxon>Pseudomonadales</taxon>
        <taxon>Pseudomonadaceae</taxon>
        <taxon>Pseudomonas</taxon>
    </lineage>
</organism>
<dbReference type="Proteomes" id="UP000247620">
    <property type="component" value="Unassembled WGS sequence"/>
</dbReference>
<reference evidence="2 3" key="1">
    <citation type="submission" date="2018-06" db="EMBL/GenBank/DDBJ databases">
        <title>Pseudomonas diversity within urban Lake Michigan freshwaters.</title>
        <authorList>
            <person name="Batrich M."/>
            <person name="Hatzopoulos T."/>
            <person name="Putonti C."/>
        </authorList>
    </citation>
    <scope>NUCLEOTIDE SEQUENCE [LARGE SCALE GENOMIC DNA]</scope>
    <source>
        <strain evidence="2 3">LBp-160603</strain>
    </source>
</reference>
<comment type="caution">
    <text evidence="2">The sequence shown here is derived from an EMBL/GenBank/DDBJ whole genome shotgun (WGS) entry which is preliminary data.</text>
</comment>
<dbReference type="RefSeq" id="WP_110701153.1">
    <property type="nucleotide sequence ID" value="NZ_QJRO01000009.1"/>
</dbReference>
<dbReference type="EMBL" id="QJRO01000009">
    <property type="protein sequence ID" value="PYB80584.1"/>
    <property type="molecule type" value="Genomic_DNA"/>
</dbReference>
<dbReference type="Pfam" id="PF20178">
    <property type="entry name" value="ToxA_N"/>
    <property type="match status" value="1"/>
</dbReference>
<protein>
    <recommendedName>
        <fullName evidence="1">Dermonecrotic toxin N-terminal domain-containing protein</fullName>
    </recommendedName>
</protein>
<evidence type="ECO:0000259" key="1">
    <source>
        <dbReference type="Pfam" id="PF20178"/>
    </source>
</evidence>
<feature type="domain" description="Dermonecrotic toxin N-terminal" evidence="1">
    <location>
        <begin position="29"/>
        <end position="283"/>
    </location>
</feature>
<evidence type="ECO:0000313" key="3">
    <source>
        <dbReference type="Proteomes" id="UP000247620"/>
    </source>
</evidence>
<dbReference type="AlphaFoldDB" id="A0A2V4I1W3"/>
<dbReference type="SUPFAM" id="SSF56399">
    <property type="entry name" value="ADP-ribosylation"/>
    <property type="match status" value="1"/>
</dbReference>
<proteinExistence type="predicted"/>
<name>A0A2V4I1W3_9PSED</name>
<dbReference type="PROSITE" id="PS51996">
    <property type="entry name" value="TR_MART"/>
    <property type="match status" value="1"/>
</dbReference>
<sequence>MTPLEQTLCHNLQVLGTGHALARLVDDVLRDYPDPYELALRNAQAILQRHTGKKLDPERVWWHQFNHASSSSRSFTGWVHSGPPGRSMGLLQLMIQRFDLPFQDASDELDVYGGFYRQGPGAAWYDERNEVRLLARDVQADFWALDLGAKHCEQVATFWSRHAENFRVLAKINLLAQIAVARDAGRLAPDDAQCLRQMADQHLTAIGVAPTLEGLRRHAMTPITASWFAVGGSDRAAITCLRLSGTRVVVYLPWAQEVLRAFETPLAMAAWLRQQLQDGQLRAGYLGALTADPHAAGAAAIREALQALADTDCAADALALLLASARPVVGDYFALLAAQAREEMRRGAERITSNSELRSGMWRGYLGAFLKVFGSFAPLGWPAALVLLGATVGKVGLDVDAAIHAKDAQGRKAALRTAMLDSVFAALGMIEVGFGSSFASLSHVVPFHENDISLRGWTLSANPAAELEVRVANRVLGAPIQTPGLLQGITMGPSGDTWIALEGVPYRVRYSPELEHWLVVPSDNPFAYVPLRPVRLSSAGEWELLERPRLLGGSPPSSGAGLTRQGSAFWDEYMRTDLVRSNALSNIAKARHRALLAQQDILFVEEEGSPQDADGFFHVMLNGEPEYTYRDGAHYRNDLIYTYTEEDSKINSFLREGRREFAYGDEVEYVNKLADSLVELPKDSDVPLYRGGFGGRGTSGQHFRNGQLKVGDLLVSTDLTSFTENPYIVRRFAADTDQSTATGVEGVFDDTSVVFELPAGHYERGVPITLFSSLPAEAETLFLPGTCFRIENLSEIEGADYHFVNVVLREVSRPASGTFYELRTGQPFDLQAYAARLDNQALASRFFED</sequence>
<gene>
    <name evidence="2" type="ORF">DMX07_15475</name>
</gene>
<accession>A0A2V4I1W3</accession>